<feature type="domain" description="Zn(2)-C6 fungal-type" evidence="5">
    <location>
        <begin position="2"/>
        <end position="31"/>
    </location>
</feature>
<dbReference type="GO" id="GO:0008270">
    <property type="term" value="F:zinc ion binding"/>
    <property type="evidence" value="ECO:0007669"/>
    <property type="project" value="InterPro"/>
</dbReference>
<dbReference type="GO" id="GO:0005634">
    <property type="term" value="C:nucleus"/>
    <property type="evidence" value="ECO:0007669"/>
    <property type="project" value="UniProtKB-SubCell"/>
</dbReference>
<evidence type="ECO:0000256" key="2">
    <source>
        <dbReference type="ARBA" id="ARBA00022723"/>
    </source>
</evidence>
<dbReference type="SMART" id="SM00066">
    <property type="entry name" value="GAL4"/>
    <property type="match status" value="1"/>
</dbReference>
<name>A0A9P4N4H5_9PLEO</name>
<evidence type="ECO:0000256" key="3">
    <source>
        <dbReference type="ARBA" id="ARBA00023242"/>
    </source>
</evidence>
<dbReference type="InterPro" id="IPR036864">
    <property type="entry name" value="Zn2-C6_fun-type_DNA-bd_sf"/>
</dbReference>
<dbReference type="GO" id="GO:0003677">
    <property type="term" value="F:DNA binding"/>
    <property type="evidence" value="ECO:0007669"/>
    <property type="project" value="InterPro"/>
</dbReference>
<dbReference type="AlphaFoldDB" id="A0A9P4N4H5"/>
<sequence length="535" mass="60299">LSCKLCREKKLKCDKQAPCGNCKSSGAECNTVFRHRLPRGRHARPSGDTLAFQSTTRPISPGQDSALGQITHNREHNQRGRRLESLVAENAPAVLSELDVSKAIMAVVLDAWTDFVTASPADLNDNNSGSNGLSLWNSDPATLQPRSVGESSLVRSRAREICLCDIYLQQVDPIIKVLHRPTVDRWLRRGHPYLHYPHGHTSTEALAWAVCYSAVCSMTEEQCQTLIHQNKSAAVVAYQRACQDALDHAGYLTTDDIVVIQAFVLYLIGRRVHDKSLATWTLTAVLVRIATAQDIHAETQEKESFYDQQMRTRLWLTICSIDLQASVAQSTWPIITVDEVWPALSRIRNVNDEDFSKEAVDGNPMPDREDLTDVTLALIWYHLQVTGRFFHDSVLGSQWWREQQAHEFQRKALGLLSFCDTENSPYAWFTWHSAQWLVSSVRISAMRPITSVFSSNSTFLSRSKSHSDLFERTIGVLKKALQIQSDPRAEGFRWHVAVPWTEIAIATSECLACHDPRIVCSVWPTIEAAFQLYES</sequence>
<comment type="subcellular location">
    <subcellularLocation>
        <location evidence="1">Nucleus</location>
    </subcellularLocation>
</comment>
<feature type="compositionally biased region" description="Polar residues" evidence="4">
    <location>
        <begin position="51"/>
        <end position="68"/>
    </location>
</feature>
<dbReference type="SUPFAM" id="SSF57701">
    <property type="entry name" value="Zn2/Cys6 DNA-binding domain"/>
    <property type="match status" value="1"/>
</dbReference>
<dbReference type="PROSITE" id="PS00463">
    <property type="entry name" value="ZN2_CY6_FUNGAL_1"/>
    <property type="match status" value="1"/>
</dbReference>
<dbReference type="InterPro" id="IPR007219">
    <property type="entry name" value="XnlR_reg_dom"/>
</dbReference>
<dbReference type="Pfam" id="PF04082">
    <property type="entry name" value="Fungal_trans"/>
    <property type="match status" value="1"/>
</dbReference>
<proteinExistence type="predicted"/>
<evidence type="ECO:0000313" key="6">
    <source>
        <dbReference type="EMBL" id="KAF2258311.1"/>
    </source>
</evidence>
<keyword evidence="2" id="KW-0479">Metal-binding</keyword>
<dbReference type="EMBL" id="ML986769">
    <property type="protein sequence ID" value="KAF2258311.1"/>
    <property type="molecule type" value="Genomic_DNA"/>
</dbReference>
<comment type="caution">
    <text evidence="6">The sequence shown here is derived from an EMBL/GenBank/DDBJ whole genome shotgun (WGS) entry which is preliminary data.</text>
</comment>
<dbReference type="Gene3D" id="4.10.240.10">
    <property type="entry name" value="Zn(2)-C6 fungal-type DNA-binding domain"/>
    <property type="match status" value="1"/>
</dbReference>
<evidence type="ECO:0000256" key="1">
    <source>
        <dbReference type="ARBA" id="ARBA00004123"/>
    </source>
</evidence>
<dbReference type="GO" id="GO:0000981">
    <property type="term" value="F:DNA-binding transcription factor activity, RNA polymerase II-specific"/>
    <property type="evidence" value="ECO:0007669"/>
    <property type="project" value="InterPro"/>
</dbReference>
<dbReference type="InterPro" id="IPR001138">
    <property type="entry name" value="Zn2Cys6_DnaBD"/>
</dbReference>
<protein>
    <recommendedName>
        <fullName evidence="5">Zn(2)-C6 fungal-type domain-containing protein</fullName>
    </recommendedName>
</protein>
<evidence type="ECO:0000313" key="7">
    <source>
        <dbReference type="Proteomes" id="UP000800093"/>
    </source>
</evidence>
<feature type="region of interest" description="Disordered" evidence="4">
    <location>
        <begin position="40"/>
        <end position="68"/>
    </location>
</feature>
<dbReference type="InterPro" id="IPR050613">
    <property type="entry name" value="Sec_Metabolite_Reg"/>
</dbReference>
<keyword evidence="7" id="KW-1185">Reference proteome</keyword>
<gene>
    <name evidence="6" type="ORF">CC78DRAFT_432223</name>
</gene>
<feature type="non-terminal residue" evidence="6">
    <location>
        <position position="1"/>
    </location>
</feature>
<dbReference type="Pfam" id="PF00172">
    <property type="entry name" value="Zn_clus"/>
    <property type="match status" value="1"/>
</dbReference>
<organism evidence="6 7">
    <name type="scientific">Lojkania enalia</name>
    <dbReference type="NCBI Taxonomy" id="147567"/>
    <lineage>
        <taxon>Eukaryota</taxon>
        <taxon>Fungi</taxon>
        <taxon>Dikarya</taxon>
        <taxon>Ascomycota</taxon>
        <taxon>Pezizomycotina</taxon>
        <taxon>Dothideomycetes</taxon>
        <taxon>Pleosporomycetidae</taxon>
        <taxon>Pleosporales</taxon>
        <taxon>Pleosporales incertae sedis</taxon>
        <taxon>Lojkania</taxon>
    </lineage>
</organism>
<evidence type="ECO:0000259" key="5">
    <source>
        <dbReference type="PROSITE" id="PS50048"/>
    </source>
</evidence>
<dbReference type="GO" id="GO:0006351">
    <property type="term" value="P:DNA-templated transcription"/>
    <property type="evidence" value="ECO:0007669"/>
    <property type="project" value="InterPro"/>
</dbReference>
<feature type="non-terminal residue" evidence="6">
    <location>
        <position position="535"/>
    </location>
</feature>
<dbReference type="CDD" id="cd12148">
    <property type="entry name" value="fungal_TF_MHR"/>
    <property type="match status" value="1"/>
</dbReference>
<dbReference type="OrthoDB" id="424974at2759"/>
<dbReference type="Proteomes" id="UP000800093">
    <property type="component" value="Unassembled WGS sequence"/>
</dbReference>
<evidence type="ECO:0000256" key="4">
    <source>
        <dbReference type="SAM" id="MobiDB-lite"/>
    </source>
</evidence>
<dbReference type="PANTHER" id="PTHR31001">
    <property type="entry name" value="UNCHARACTERIZED TRANSCRIPTIONAL REGULATORY PROTEIN"/>
    <property type="match status" value="1"/>
</dbReference>
<dbReference type="PANTHER" id="PTHR31001:SF50">
    <property type="entry name" value="ZN(II)2CYS6 TRANSCRIPTION FACTOR (EUROFUNG)"/>
    <property type="match status" value="1"/>
</dbReference>
<dbReference type="CDD" id="cd00067">
    <property type="entry name" value="GAL4"/>
    <property type="match status" value="1"/>
</dbReference>
<dbReference type="PROSITE" id="PS50048">
    <property type="entry name" value="ZN2_CY6_FUNGAL_2"/>
    <property type="match status" value="1"/>
</dbReference>
<reference evidence="7" key="1">
    <citation type="journal article" date="2020" name="Stud. Mycol.">
        <title>101 Dothideomycetes genomes: A test case for predicting lifestyles and emergence of pathogens.</title>
        <authorList>
            <person name="Haridas S."/>
            <person name="Albert R."/>
            <person name="Binder M."/>
            <person name="Bloem J."/>
            <person name="LaButti K."/>
            <person name="Salamov A."/>
            <person name="Andreopoulos B."/>
            <person name="Baker S."/>
            <person name="Barry K."/>
            <person name="Bills G."/>
            <person name="Bluhm B."/>
            <person name="Cannon C."/>
            <person name="Castanera R."/>
            <person name="Culley D."/>
            <person name="Daum C."/>
            <person name="Ezra D."/>
            <person name="Gonzalez J."/>
            <person name="Henrissat B."/>
            <person name="Kuo A."/>
            <person name="Liang C."/>
            <person name="Lipzen A."/>
            <person name="Lutzoni F."/>
            <person name="Magnuson J."/>
            <person name="Mondo S."/>
            <person name="Nolan M."/>
            <person name="Ohm R."/>
            <person name="Pangilinan J."/>
            <person name="Park H.-J."/>
            <person name="Ramirez L."/>
            <person name="Alfaro M."/>
            <person name="Sun H."/>
            <person name="Tritt A."/>
            <person name="Yoshinaga Y."/>
            <person name="Zwiers L.-H."/>
            <person name="Turgeon B."/>
            <person name="Goodwin S."/>
            <person name="Spatafora J."/>
            <person name="Crous P."/>
            <person name="Grigoriev I."/>
        </authorList>
    </citation>
    <scope>NUCLEOTIDE SEQUENCE [LARGE SCALE GENOMIC DNA]</scope>
    <source>
        <strain evidence="7">CBS 304.66</strain>
    </source>
</reference>
<keyword evidence="3" id="KW-0539">Nucleus</keyword>
<accession>A0A9P4N4H5</accession>